<dbReference type="Pfam" id="PF05489">
    <property type="entry name" value="Phage_tail_X"/>
    <property type="match status" value="1"/>
</dbReference>
<sequence>MPKSYNTTQGQAWDQIAAELWGREDHLHHLLAANPKHRHLQILPADLKLNVPDISIPAEEEPPPWQKR</sequence>
<dbReference type="STRING" id="1429043.X474_05740"/>
<evidence type="ECO:0000313" key="1">
    <source>
        <dbReference type="EMBL" id="KIX14984.1"/>
    </source>
</evidence>
<gene>
    <name evidence="1" type="ORF">X474_05740</name>
</gene>
<dbReference type="RefSeq" id="WP_044347267.1">
    <property type="nucleotide sequence ID" value="NZ_AZAC01000005.1"/>
</dbReference>
<dbReference type="AlphaFoldDB" id="A0A0D2JA12"/>
<keyword evidence="2" id="KW-1185">Reference proteome</keyword>
<name>A0A0D2JA12_9BACT</name>
<comment type="caution">
    <text evidence="1">The sequence shown here is derived from an EMBL/GenBank/DDBJ whole genome shotgun (WGS) entry which is preliminary data.</text>
</comment>
<dbReference type="Proteomes" id="UP000032233">
    <property type="component" value="Unassembled WGS sequence"/>
</dbReference>
<accession>A0A0D2JA12</accession>
<evidence type="ECO:0000313" key="2">
    <source>
        <dbReference type="Proteomes" id="UP000032233"/>
    </source>
</evidence>
<dbReference type="InParanoid" id="A0A0D2JA12"/>
<dbReference type="OrthoDB" id="8602627at2"/>
<organism evidence="1 2">
    <name type="scientific">Dethiosulfatarculus sandiegensis</name>
    <dbReference type="NCBI Taxonomy" id="1429043"/>
    <lineage>
        <taxon>Bacteria</taxon>
        <taxon>Pseudomonadati</taxon>
        <taxon>Thermodesulfobacteriota</taxon>
        <taxon>Desulfarculia</taxon>
        <taxon>Desulfarculales</taxon>
        <taxon>Desulfarculaceae</taxon>
        <taxon>Dethiosulfatarculus</taxon>
    </lineage>
</organism>
<proteinExistence type="predicted"/>
<dbReference type="EMBL" id="AZAC01000005">
    <property type="protein sequence ID" value="KIX14984.1"/>
    <property type="molecule type" value="Genomic_DNA"/>
</dbReference>
<dbReference type="InterPro" id="IPR008861">
    <property type="entry name" value="GpX-like"/>
</dbReference>
<reference evidence="1 2" key="1">
    <citation type="submission" date="2013-11" db="EMBL/GenBank/DDBJ databases">
        <title>Metagenomic analysis of a methanogenic consortium involved in long chain n-alkane degradation.</title>
        <authorList>
            <person name="Davidova I.A."/>
            <person name="Callaghan A.V."/>
            <person name="Wawrik B."/>
            <person name="Pruitt S."/>
            <person name="Marks C."/>
            <person name="Duncan K.E."/>
            <person name="Suflita J.M."/>
        </authorList>
    </citation>
    <scope>NUCLEOTIDE SEQUENCE [LARGE SCALE GENOMIC DNA]</scope>
    <source>
        <strain evidence="1 2">SPR</strain>
    </source>
</reference>
<protein>
    <submittedName>
        <fullName evidence="1">Tail protein</fullName>
    </submittedName>
</protein>